<dbReference type="STRING" id="4555.K3XRG2"/>
<gene>
    <name evidence="11" type="ORF">SETIT_5G216000v2</name>
</gene>
<dbReference type="EnsemblPlants" id="KQL05755">
    <property type="protein sequence ID" value="KQL05755"/>
    <property type="gene ID" value="SETIT_004504mg"/>
</dbReference>
<reference evidence="11" key="2">
    <citation type="submission" date="2015-07" db="EMBL/GenBank/DDBJ databases">
        <authorList>
            <person name="Noorani M."/>
        </authorList>
    </citation>
    <scope>NUCLEOTIDE SEQUENCE</scope>
    <source>
        <strain evidence="11">Yugu1</strain>
    </source>
</reference>
<feature type="chain" id="PRO_5010125968" description="Leucine-rich repeat-containing N-terminal plant-type domain-containing protein" evidence="9">
    <location>
        <begin position="24"/>
        <end position="144"/>
    </location>
</feature>
<reference evidence="12" key="3">
    <citation type="submission" date="2018-08" db="UniProtKB">
        <authorList>
            <consortium name="EnsemblPlants"/>
        </authorList>
    </citation>
    <scope>IDENTIFICATION</scope>
    <source>
        <strain evidence="12">Yugu1</strain>
    </source>
</reference>
<evidence type="ECO:0000256" key="8">
    <source>
        <dbReference type="ARBA" id="ARBA00023180"/>
    </source>
</evidence>
<dbReference type="FunFam" id="3.80.10.10:FF:000129">
    <property type="entry name" value="Leucine-rich repeat receptor-like kinase"/>
    <property type="match status" value="1"/>
</dbReference>
<feature type="signal peptide" evidence="9">
    <location>
        <begin position="1"/>
        <end position="23"/>
    </location>
</feature>
<protein>
    <recommendedName>
        <fullName evidence="10">Leucine-rich repeat-containing N-terminal plant-type domain-containing protein</fullName>
    </recommendedName>
</protein>
<dbReference type="PANTHER" id="PTHR48063:SF93">
    <property type="entry name" value="LEUCINE-RICH REPEAT-CONTAINING N-TERMINAL PLANT-TYPE DOMAIN-CONTAINING PROTEIN"/>
    <property type="match status" value="1"/>
</dbReference>
<dbReference type="Pfam" id="PF00560">
    <property type="entry name" value="LRR_1"/>
    <property type="match status" value="2"/>
</dbReference>
<dbReference type="InterPro" id="IPR013210">
    <property type="entry name" value="LRR_N_plant-typ"/>
</dbReference>
<evidence type="ECO:0000256" key="7">
    <source>
        <dbReference type="ARBA" id="ARBA00023136"/>
    </source>
</evidence>
<sequence length="144" mass="15454">MAKPGNLIQVAVILTVCWSVVQPSSSAKSRDALLAFKTSLTDPDNRLSSWRGQGCCQWDGVQCSNQTGHVVKLTMYSPRSGPGQLVGTIGGEVPSSLLELRHLEQLDFSVNNLTGSLPDQLGLLSNLTVIDFINNRLSGEIPSC</sequence>
<evidence type="ECO:0000256" key="2">
    <source>
        <dbReference type="ARBA" id="ARBA00022614"/>
    </source>
</evidence>
<comment type="subcellular location">
    <subcellularLocation>
        <location evidence="1">Membrane</location>
        <topology evidence="1">Single-pass type I membrane protein</topology>
    </subcellularLocation>
</comment>
<evidence type="ECO:0000313" key="13">
    <source>
        <dbReference type="Proteomes" id="UP000004995"/>
    </source>
</evidence>
<keyword evidence="6" id="KW-1133">Transmembrane helix</keyword>
<dbReference type="AlphaFoldDB" id="K3XRG2"/>
<evidence type="ECO:0000313" key="11">
    <source>
        <dbReference type="EMBL" id="RCV26071.1"/>
    </source>
</evidence>
<dbReference type="Proteomes" id="UP000004995">
    <property type="component" value="Unassembled WGS sequence"/>
</dbReference>
<dbReference type="InterPro" id="IPR001611">
    <property type="entry name" value="Leu-rich_rpt"/>
</dbReference>
<keyword evidence="8" id="KW-0325">Glycoprotein</keyword>
<dbReference type="EMBL" id="CM003532">
    <property type="protein sequence ID" value="RCV26071.1"/>
    <property type="molecule type" value="Genomic_DNA"/>
</dbReference>
<keyword evidence="13" id="KW-1185">Reference proteome</keyword>
<dbReference type="Gene3D" id="3.80.10.10">
    <property type="entry name" value="Ribonuclease Inhibitor"/>
    <property type="match status" value="1"/>
</dbReference>
<evidence type="ECO:0000256" key="3">
    <source>
        <dbReference type="ARBA" id="ARBA00022692"/>
    </source>
</evidence>
<evidence type="ECO:0000256" key="4">
    <source>
        <dbReference type="ARBA" id="ARBA00022729"/>
    </source>
</evidence>
<dbReference type="eggNOG" id="KOG0619">
    <property type="taxonomic scope" value="Eukaryota"/>
</dbReference>
<dbReference type="OMA" id="ISSRYEF"/>
<evidence type="ECO:0000256" key="6">
    <source>
        <dbReference type="ARBA" id="ARBA00022989"/>
    </source>
</evidence>
<dbReference type="HOGENOM" id="CLU_1799823_0_0_1"/>
<keyword evidence="7" id="KW-0472">Membrane</keyword>
<proteinExistence type="predicted"/>
<dbReference type="PANTHER" id="PTHR48063">
    <property type="entry name" value="LRR RECEPTOR-LIKE KINASE"/>
    <property type="match status" value="1"/>
</dbReference>
<evidence type="ECO:0000256" key="1">
    <source>
        <dbReference type="ARBA" id="ARBA00004479"/>
    </source>
</evidence>
<dbReference type="InterPro" id="IPR046956">
    <property type="entry name" value="RLP23-like"/>
</dbReference>
<keyword evidence="2" id="KW-0433">Leucine-rich repeat</keyword>
<keyword evidence="3" id="KW-0812">Transmembrane</keyword>
<reference evidence="11 13" key="1">
    <citation type="journal article" date="2012" name="Nat. Biotechnol.">
        <title>Reference genome sequence of the model plant Setaria.</title>
        <authorList>
            <person name="Bennetzen J.L."/>
            <person name="Schmutz J."/>
            <person name="Wang H."/>
            <person name="Percifield R."/>
            <person name="Hawkins J."/>
            <person name="Pontaroli A.C."/>
            <person name="Estep M."/>
            <person name="Feng L."/>
            <person name="Vaughn J.N."/>
            <person name="Grimwood J."/>
            <person name="Jenkins J."/>
            <person name="Barry K."/>
            <person name="Lindquist E."/>
            <person name="Hellsten U."/>
            <person name="Deshpande S."/>
            <person name="Wang X."/>
            <person name="Wu X."/>
            <person name="Mitros T."/>
            <person name="Triplett J."/>
            <person name="Yang X."/>
            <person name="Ye C.Y."/>
            <person name="Mauro-Herrera M."/>
            <person name="Wang L."/>
            <person name="Li P."/>
            <person name="Sharma M."/>
            <person name="Sharma R."/>
            <person name="Ronald P.C."/>
            <person name="Panaud O."/>
            <person name="Kellogg E.A."/>
            <person name="Brutnell T.P."/>
            <person name="Doust A.N."/>
            <person name="Tuskan G.A."/>
            <person name="Rokhsar D."/>
            <person name="Devos K.M."/>
        </authorList>
    </citation>
    <scope>NUCLEOTIDE SEQUENCE [LARGE SCALE GENOMIC DNA]</scope>
    <source>
        <strain evidence="13">cv. Yugu1</strain>
        <strain evidence="11">Yugu1</strain>
    </source>
</reference>
<accession>K3XRG2</accession>
<dbReference type="OrthoDB" id="695689at2759"/>
<evidence type="ECO:0000313" key="12">
    <source>
        <dbReference type="EnsemblPlants" id="KQL05755"/>
    </source>
</evidence>
<dbReference type="EMBL" id="AGNK02003162">
    <property type="status" value="NOT_ANNOTATED_CDS"/>
    <property type="molecule type" value="Genomic_DNA"/>
</dbReference>
<keyword evidence="5" id="KW-0677">Repeat</keyword>
<dbReference type="SUPFAM" id="SSF52058">
    <property type="entry name" value="L domain-like"/>
    <property type="match status" value="1"/>
</dbReference>
<dbReference type="GO" id="GO:0016020">
    <property type="term" value="C:membrane"/>
    <property type="evidence" value="ECO:0007669"/>
    <property type="project" value="UniProtKB-SubCell"/>
</dbReference>
<dbReference type="InterPro" id="IPR032675">
    <property type="entry name" value="LRR_dom_sf"/>
</dbReference>
<organism evidence="12 13">
    <name type="scientific">Setaria italica</name>
    <name type="common">Foxtail millet</name>
    <name type="synonym">Panicum italicum</name>
    <dbReference type="NCBI Taxonomy" id="4555"/>
    <lineage>
        <taxon>Eukaryota</taxon>
        <taxon>Viridiplantae</taxon>
        <taxon>Streptophyta</taxon>
        <taxon>Embryophyta</taxon>
        <taxon>Tracheophyta</taxon>
        <taxon>Spermatophyta</taxon>
        <taxon>Magnoliopsida</taxon>
        <taxon>Liliopsida</taxon>
        <taxon>Poales</taxon>
        <taxon>Poaceae</taxon>
        <taxon>PACMAD clade</taxon>
        <taxon>Panicoideae</taxon>
        <taxon>Panicodae</taxon>
        <taxon>Paniceae</taxon>
        <taxon>Cenchrinae</taxon>
        <taxon>Setaria</taxon>
    </lineage>
</organism>
<dbReference type="Pfam" id="PF08263">
    <property type="entry name" value="LRRNT_2"/>
    <property type="match status" value="1"/>
</dbReference>
<feature type="domain" description="Leucine-rich repeat-containing N-terminal plant-type" evidence="10">
    <location>
        <begin position="30"/>
        <end position="64"/>
    </location>
</feature>
<keyword evidence="4 9" id="KW-0732">Signal</keyword>
<evidence type="ECO:0000259" key="10">
    <source>
        <dbReference type="Pfam" id="PF08263"/>
    </source>
</evidence>
<name>K3XRG2_SETIT</name>
<evidence type="ECO:0000256" key="9">
    <source>
        <dbReference type="SAM" id="SignalP"/>
    </source>
</evidence>
<dbReference type="Gramene" id="KQL05755">
    <property type="protein sequence ID" value="KQL05755"/>
    <property type="gene ID" value="SETIT_004504mg"/>
</dbReference>
<evidence type="ECO:0000256" key="5">
    <source>
        <dbReference type="ARBA" id="ARBA00022737"/>
    </source>
</evidence>